<sequence length="175" mass="20540">MNMEDEQEQQRPVAINQTAIALIRRWFEDQSKWLVLHDETVDHHRLIEAQRLEEESFRESIDREIAWQLNLERGKDYIVSSAPRLHLEIPIEIAHGCSDKQEVRVDVVEFYLVELYGSSAQKSLDKNSSVQWLNARQFLAEGSNTEILSRQRQILQLADILNEDESDGDLREEMH</sequence>
<dbReference type="RefSeq" id="WP_145196500.1">
    <property type="nucleotide sequence ID" value="NZ_CP036267.1"/>
</dbReference>
<organism evidence="1 2">
    <name type="scientific">Thalassoglobus polymorphus</name>
    <dbReference type="NCBI Taxonomy" id="2527994"/>
    <lineage>
        <taxon>Bacteria</taxon>
        <taxon>Pseudomonadati</taxon>
        <taxon>Planctomycetota</taxon>
        <taxon>Planctomycetia</taxon>
        <taxon>Planctomycetales</taxon>
        <taxon>Planctomycetaceae</taxon>
        <taxon>Thalassoglobus</taxon>
    </lineage>
</organism>
<dbReference type="Proteomes" id="UP000315724">
    <property type="component" value="Chromosome"/>
</dbReference>
<proteinExistence type="predicted"/>
<reference evidence="1 2" key="1">
    <citation type="submission" date="2019-02" db="EMBL/GenBank/DDBJ databases">
        <title>Deep-cultivation of Planctomycetes and their phenomic and genomic characterization uncovers novel biology.</title>
        <authorList>
            <person name="Wiegand S."/>
            <person name="Jogler M."/>
            <person name="Boedeker C."/>
            <person name="Pinto D."/>
            <person name="Vollmers J."/>
            <person name="Rivas-Marin E."/>
            <person name="Kohn T."/>
            <person name="Peeters S.H."/>
            <person name="Heuer A."/>
            <person name="Rast P."/>
            <person name="Oberbeckmann S."/>
            <person name="Bunk B."/>
            <person name="Jeske O."/>
            <person name="Meyerdierks A."/>
            <person name="Storesund J.E."/>
            <person name="Kallscheuer N."/>
            <person name="Luecker S."/>
            <person name="Lage O.M."/>
            <person name="Pohl T."/>
            <person name="Merkel B.J."/>
            <person name="Hornburger P."/>
            <person name="Mueller R.-W."/>
            <person name="Bruemmer F."/>
            <person name="Labrenz M."/>
            <person name="Spormann A.M."/>
            <person name="Op den Camp H."/>
            <person name="Overmann J."/>
            <person name="Amann R."/>
            <person name="Jetten M.S.M."/>
            <person name="Mascher T."/>
            <person name="Medema M.H."/>
            <person name="Devos D.P."/>
            <person name="Kaster A.-K."/>
            <person name="Ovreas L."/>
            <person name="Rohde M."/>
            <person name="Galperin M.Y."/>
            <person name="Jogler C."/>
        </authorList>
    </citation>
    <scope>NUCLEOTIDE SEQUENCE [LARGE SCALE GENOMIC DNA]</scope>
    <source>
        <strain evidence="1 2">Mal48</strain>
    </source>
</reference>
<gene>
    <name evidence="1" type="ORF">Mal48_09480</name>
</gene>
<dbReference type="EMBL" id="CP036267">
    <property type="protein sequence ID" value="QDT31713.1"/>
    <property type="molecule type" value="Genomic_DNA"/>
</dbReference>
<keyword evidence="2" id="KW-1185">Reference proteome</keyword>
<accession>A0A517QJ88</accession>
<evidence type="ECO:0000313" key="1">
    <source>
        <dbReference type="EMBL" id="QDT31713.1"/>
    </source>
</evidence>
<name>A0A517QJ88_9PLAN</name>
<dbReference type="KEGG" id="tpol:Mal48_09480"/>
<dbReference type="AlphaFoldDB" id="A0A517QJ88"/>
<evidence type="ECO:0000313" key="2">
    <source>
        <dbReference type="Proteomes" id="UP000315724"/>
    </source>
</evidence>
<protein>
    <submittedName>
        <fullName evidence="1">Uncharacterized protein</fullName>
    </submittedName>
</protein>
<dbReference type="OrthoDB" id="215101at2"/>